<sequence>MHHATFAAPDLTTFCRLDELGLEVVGQRLEPDRAVIECRVVEDDPWCRKCGAEGAPRDTVTRPLAHEPFGHRPTTLLIRLFRVECGVRRRDRR</sequence>
<keyword evidence="2" id="KW-1185">Reference proteome</keyword>
<gene>
    <name evidence="1" type="ORF">FM110_06435</name>
</gene>
<accession>A0A1X6WZ83</accession>
<dbReference type="Proteomes" id="UP000195981">
    <property type="component" value="Unassembled WGS sequence"/>
</dbReference>
<organism evidence="1 2">
    <name type="scientific">Brachybacterium nesterenkovii</name>
    <dbReference type="NCBI Taxonomy" id="47847"/>
    <lineage>
        <taxon>Bacteria</taxon>
        <taxon>Bacillati</taxon>
        <taxon>Actinomycetota</taxon>
        <taxon>Actinomycetes</taxon>
        <taxon>Micrococcales</taxon>
        <taxon>Dermabacteraceae</taxon>
        <taxon>Brachybacterium</taxon>
    </lineage>
</organism>
<evidence type="ECO:0000313" key="1">
    <source>
        <dbReference type="EMBL" id="SLM91357.1"/>
    </source>
</evidence>
<reference evidence="1 2" key="1">
    <citation type="submission" date="2017-02" db="EMBL/GenBank/DDBJ databases">
        <authorList>
            <person name="Peterson S.W."/>
        </authorList>
    </citation>
    <scope>NUCLEOTIDE SEQUENCE [LARGE SCALE GENOMIC DNA]</scope>
    <source>
        <strain evidence="1 2">CIP104813</strain>
    </source>
</reference>
<name>A0A1X6WZ83_9MICO</name>
<dbReference type="EMBL" id="FWFG01000058">
    <property type="protein sequence ID" value="SLM91357.1"/>
    <property type="molecule type" value="Genomic_DNA"/>
</dbReference>
<protein>
    <submittedName>
        <fullName evidence="1">Mobile element protein</fullName>
    </submittedName>
</protein>
<proteinExistence type="predicted"/>
<evidence type="ECO:0000313" key="2">
    <source>
        <dbReference type="Proteomes" id="UP000195981"/>
    </source>
</evidence>
<dbReference type="AlphaFoldDB" id="A0A1X6WZ83"/>